<keyword evidence="4 10" id="KW-0732">Signal</keyword>
<dbReference type="GO" id="GO:0038023">
    <property type="term" value="F:signaling receptor activity"/>
    <property type="evidence" value="ECO:0007669"/>
    <property type="project" value="TreeGrafter"/>
</dbReference>
<dbReference type="SUPFAM" id="SSF52058">
    <property type="entry name" value="L domain-like"/>
    <property type="match status" value="1"/>
</dbReference>
<evidence type="ECO:0000256" key="10">
    <source>
        <dbReference type="SAM" id="SignalP"/>
    </source>
</evidence>
<evidence type="ECO:0000256" key="1">
    <source>
        <dbReference type="ARBA" id="ARBA00004167"/>
    </source>
</evidence>
<evidence type="ECO:0000256" key="7">
    <source>
        <dbReference type="ARBA" id="ARBA00023136"/>
    </source>
</evidence>
<keyword evidence="2" id="KW-0433">Leucine-rich repeat</keyword>
<evidence type="ECO:0000256" key="2">
    <source>
        <dbReference type="ARBA" id="ARBA00022614"/>
    </source>
</evidence>
<dbReference type="Pfam" id="PF13855">
    <property type="entry name" value="LRR_8"/>
    <property type="match status" value="1"/>
</dbReference>
<dbReference type="EMBL" id="CAVLEF010000003">
    <property type="protein sequence ID" value="CAK1541900.1"/>
    <property type="molecule type" value="Genomic_DNA"/>
</dbReference>
<comment type="subcellular location">
    <subcellularLocation>
        <location evidence="1">Membrane</location>
        <topology evidence="1">Single-pass membrane protein</topology>
    </subcellularLocation>
</comment>
<keyword evidence="8" id="KW-0325">Glycoprotein</keyword>
<evidence type="ECO:0000256" key="4">
    <source>
        <dbReference type="ARBA" id="ARBA00022729"/>
    </source>
</evidence>
<dbReference type="Gene3D" id="3.80.10.10">
    <property type="entry name" value="Ribonuclease Inhibitor"/>
    <property type="match status" value="3"/>
</dbReference>
<reference evidence="11 12" key="1">
    <citation type="submission" date="2023-11" db="EMBL/GenBank/DDBJ databases">
        <authorList>
            <person name="Okamura Y."/>
        </authorList>
    </citation>
    <scope>NUCLEOTIDE SEQUENCE [LARGE SCALE GENOMIC DNA]</scope>
</reference>
<evidence type="ECO:0000256" key="9">
    <source>
        <dbReference type="SAM" id="Phobius"/>
    </source>
</evidence>
<organism evidence="11 12">
    <name type="scientific">Leptosia nina</name>
    <dbReference type="NCBI Taxonomy" id="320188"/>
    <lineage>
        <taxon>Eukaryota</taxon>
        <taxon>Metazoa</taxon>
        <taxon>Ecdysozoa</taxon>
        <taxon>Arthropoda</taxon>
        <taxon>Hexapoda</taxon>
        <taxon>Insecta</taxon>
        <taxon>Pterygota</taxon>
        <taxon>Neoptera</taxon>
        <taxon>Endopterygota</taxon>
        <taxon>Lepidoptera</taxon>
        <taxon>Glossata</taxon>
        <taxon>Ditrysia</taxon>
        <taxon>Papilionoidea</taxon>
        <taxon>Pieridae</taxon>
        <taxon>Pierinae</taxon>
        <taxon>Leptosia</taxon>
    </lineage>
</organism>
<keyword evidence="3 9" id="KW-0812">Transmembrane</keyword>
<dbReference type="SMART" id="SM00369">
    <property type="entry name" value="LRR_TYP"/>
    <property type="match status" value="5"/>
</dbReference>
<dbReference type="AlphaFoldDB" id="A0AAV1J0J9"/>
<dbReference type="GO" id="GO:0005886">
    <property type="term" value="C:plasma membrane"/>
    <property type="evidence" value="ECO:0007669"/>
    <property type="project" value="TreeGrafter"/>
</dbReference>
<evidence type="ECO:0000256" key="3">
    <source>
        <dbReference type="ARBA" id="ARBA00022692"/>
    </source>
</evidence>
<evidence type="ECO:0000256" key="6">
    <source>
        <dbReference type="ARBA" id="ARBA00022989"/>
    </source>
</evidence>
<feature type="signal peptide" evidence="10">
    <location>
        <begin position="1"/>
        <end position="19"/>
    </location>
</feature>
<keyword evidence="6 9" id="KW-1133">Transmembrane helix</keyword>
<dbReference type="InterPro" id="IPR001611">
    <property type="entry name" value="Leu-rich_rpt"/>
</dbReference>
<dbReference type="Pfam" id="PF13516">
    <property type="entry name" value="LRR_6"/>
    <property type="match status" value="1"/>
</dbReference>
<proteinExistence type="predicted"/>
<keyword evidence="5" id="KW-0677">Repeat</keyword>
<evidence type="ECO:0000313" key="11">
    <source>
        <dbReference type="EMBL" id="CAK1541900.1"/>
    </source>
</evidence>
<dbReference type="Proteomes" id="UP001497472">
    <property type="component" value="Unassembled WGS sequence"/>
</dbReference>
<dbReference type="PANTHER" id="PTHR24365:SF541">
    <property type="entry name" value="PROTEIN TOLL-RELATED"/>
    <property type="match status" value="1"/>
</dbReference>
<name>A0AAV1J0J9_9NEOP</name>
<dbReference type="GO" id="GO:0007165">
    <property type="term" value="P:signal transduction"/>
    <property type="evidence" value="ECO:0007669"/>
    <property type="project" value="TreeGrafter"/>
</dbReference>
<keyword evidence="7 9" id="KW-0472">Membrane</keyword>
<keyword evidence="12" id="KW-1185">Reference proteome</keyword>
<evidence type="ECO:0000256" key="5">
    <source>
        <dbReference type="ARBA" id="ARBA00022737"/>
    </source>
</evidence>
<feature type="chain" id="PRO_5043830368" evidence="10">
    <location>
        <begin position="20"/>
        <end position="432"/>
    </location>
</feature>
<gene>
    <name evidence="11" type="ORF">LNINA_LOCUS1849</name>
</gene>
<dbReference type="PROSITE" id="PS51450">
    <property type="entry name" value="LRR"/>
    <property type="match status" value="2"/>
</dbReference>
<accession>A0AAV1J0J9</accession>
<protein>
    <submittedName>
        <fullName evidence="11">Uncharacterized protein</fullName>
    </submittedName>
</protein>
<feature type="transmembrane region" description="Helical" evidence="9">
    <location>
        <begin position="375"/>
        <end position="398"/>
    </location>
</feature>
<dbReference type="InterPro" id="IPR032675">
    <property type="entry name" value="LRR_dom_sf"/>
</dbReference>
<dbReference type="InterPro" id="IPR003591">
    <property type="entry name" value="Leu-rich_rpt_typical-subtyp"/>
</dbReference>
<evidence type="ECO:0000313" key="12">
    <source>
        <dbReference type="Proteomes" id="UP001497472"/>
    </source>
</evidence>
<sequence length="432" mass="48422">MRLIISLLLVVVVVGRVDNVSLCKSGHCVCRVNNKSEKEDYGEIVDCSYYARVLEENYELPSSASSLDLSRNNITTVRPTLVLRSNSLAELLLHDNSIHRIEIGALQLPALKKLDLSNNHLTFIAKETFKQIKGLEYLNLAHNDFHALSALSFHHLADLSEIILDDNHLGPSLRDRNLFDRNGYGLTHKIRSLSIRGIDLNTVPDNFFVDAYDVRKLIASDNNISEIFELPITLEYLDLSDNPIDDLSGEDFASVPGLRELKLNNLSIAEIPDYAFASLPGVAAPGEKQEPARLQRGSRLSTLSERLRLPLGQLVFLDLQGNLWNCDCRLIWIKQLQIDDGSSEHFRCFTPKPLFNGKITEIHNKYFVCPVERHLTGAVIGAVSACVLLTFIAAWIYVMVPKRHSKFNFIKNMHATTGYSLLPVHMPLSGGP</sequence>
<dbReference type="PANTHER" id="PTHR24365">
    <property type="entry name" value="TOLL-LIKE RECEPTOR"/>
    <property type="match status" value="1"/>
</dbReference>
<comment type="caution">
    <text evidence="11">The sequence shown here is derived from an EMBL/GenBank/DDBJ whole genome shotgun (WGS) entry which is preliminary data.</text>
</comment>
<evidence type="ECO:0000256" key="8">
    <source>
        <dbReference type="ARBA" id="ARBA00023180"/>
    </source>
</evidence>